<dbReference type="Proteomes" id="UP001066276">
    <property type="component" value="Chromosome 6"/>
</dbReference>
<accession>A0AAV7QZC8</accession>
<feature type="compositionally biased region" description="Basic and acidic residues" evidence="1">
    <location>
        <begin position="20"/>
        <end position="31"/>
    </location>
</feature>
<dbReference type="EMBL" id="JANPWB010000010">
    <property type="protein sequence ID" value="KAJ1145872.1"/>
    <property type="molecule type" value="Genomic_DNA"/>
</dbReference>
<dbReference type="InterPro" id="IPR028002">
    <property type="entry name" value="Myb_DNA-bind_5"/>
</dbReference>
<evidence type="ECO:0000313" key="4">
    <source>
        <dbReference type="Proteomes" id="UP001066276"/>
    </source>
</evidence>
<evidence type="ECO:0000259" key="2">
    <source>
        <dbReference type="Pfam" id="PF13873"/>
    </source>
</evidence>
<keyword evidence="4" id="KW-1185">Reference proteome</keyword>
<reference evidence="3" key="1">
    <citation type="journal article" date="2022" name="bioRxiv">
        <title>Sequencing and chromosome-scale assembly of the giantPleurodeles waltlgenome.</title>
        <authorList>
            <person name="Brown T."/>
            <person name="Elewa A."/>
            <person name="Iarovenko S."/>
            <person name="Subramanian E."/>
            <person name="Araus A.J."/>
            <person name="Petzold A."/>
            <person name="Susuki M."/>
            <person name="Suzuki K.-i.T."/>
            <person name="Hayashi T."/>
            <person name="Toyoda A."/>
            <person name="Oliveira C."/>
            <person name="Osipova E."/>
            <person name="Leigh N.D."/>
            <person name="Simon A."/>
            <person name="Yun M.H."/>
        </authorList>
    </citation>
    <scope>NUCLEOTIDE SEQUENCE</scope>
    <source>
        <strain evidence="3">20211129_DDA</strain>
        <tissue evidence="3">Liver</tissue>
    </source>
</reference>
<evidence type="ECO:0000313" key="3">
    <source>
        <dbReference type="EMBL" id="KAJ1145872.1"/>
    </source>
</evidence>
<dbReference type="GO" id="GO:0005634">
    <property type="term" value="C:nucleus"/>
    <property type="evidence" value="ECO:0007669"/>
    <property type="project" value="TreeGrafter"/>
</dbReference>
<dbReference type="PANTHER" id="PTHR23098">
    <property type="entry name" value="AGAP001331-PA-RELATED"/>
    <property type="match status" value="1"/>
</dbReference>
<organism evidence="3 4">
    <name type="scientific">Pleurodeles waltl</name>
    <name type="common">Iberian ribbed newt</name>
    <dbReference type="NCBI Taxonomy" id="8319"/>
    <lineage>
        <taxon>Eukaryota</taxon>
        <taxon>Metazoa</taxon>
        <taxon>Chordata</taxon>
        <taxon>Craniata</taxon>
        <taxon>Vertebrata</taxon>
        <taxon>Euteleostomi</taxon>
        <taxon>Amphibia</taxon>
        <taxon>Batrachia</taxon>
        <taxon>Caudata</taxon>
        <taxon>Salamandroidea</taxon>
        <taxon>Salamandridae</taxon>
        <taxon>Pleurodelinae</taxon>
        <taxon>Pleurodeles</taxon>
    </lineage>
</organism>
<gene>
    <name evidence="3" type="ORF">NDU88_012155</name>
</gene>
<evidence type="ECO:0000256" key="1">
    <source>
        <dbReference type="SAM" id="MobiDB-lite"/>
    </source>
</evidence>
<feature type="domain" description="Myb/SANT-like DNA-binding" evidence="2">
    <location>
        <begin position="29"/>
        <end position="102"/>
    </location>
</feature>
<protein>
    <recommendedName>
        <fullName evidence="2">Myb/SANT-like DNA-binding domain-containing protein</fullName>
    </recommendedName>
</protein>
<dbReference type="Pfam" id="PF13873">
    <property type="entry name" value="Myb_DNA-bind_5"/>
    <property type="match status" value="1"/>
</dbReference>
<dbReference type="AlphaFoldDB" id="A0AAV7QZC8"/>
<sequence>MQARRDPSQPSTSQEGPAKSQEKEKRKQKCRFSEKKHEILVKEVAEHQHQLFVISKLPIGRREAIWQAIVDKVNSVAEVRRTVTDYEKCWHNCKCRTKEKLARNQKAALQTGSGSPAPQEDQDELEEMVTAVIPGVLVTGIAGRDSADYKELPEMQGKLQGRLSGVSQKAELGGT</sequence>
<dbReference type="PANTHER" id="PTHR23098:SF16">
    <property type="entry name" value="REGULATORY PROTEIN ZESTE"/>
    <property type="match status" value="1"/>
</dbReference>
<proteinExistence type="predicted"/>
<comment type="caution">
    <text evidence="3">The sequence shown here is derived from an EMBL/GenBank/DDBJ whole genome shotgun (WGS) entry which is preliminary data.</text>
</comment>
<name>A0AAV7QZC8_PLEWA</name>
<feature type="region of interest" description="Disordered" evidence="1">
    <location>
        <begin position="1"/>
        <end position="31"/>
    </location>
</feature>